<name>A0A8T0F080_ARGBR</name>
<accession>A0A8T0F080</accession>
<sequence length="488" mass="56056">MIIIRETDLQSMCLNVIVQYIQYLSKPNKSTEIYVEFLQKSYSDRLYNLLERKCLFPEKYIEWLLTPHWKNVSLPTCIDYPINNIISKLQVMGHAIVSLNLDNSSCSVDILSAIICCVPNVKSLNLRCTYCTDRLLSLIRKMCVSLQTLNLSECKSITDAGMANLCNENKKNSGDSLKVLNILKTSVTQKGVILLLKHLHSIQWLSYEGLSIILYSLHKSDAYNNPVRYNLRNFEYNQSPVCLKHVLEVWTVMCPFVTRVCIQDKIDGYDLRLCKKFQCLKKLKIVNINYFPRETVISPFITLKGPMLTELEVMHATVSVELIVKLCYNLKKIFFFNVAFEDFSSSDLKGDVNVLNNLTSLTVKHLNFQRDFAFKSIFLLIKASKNLNELYIHFVEHFSNSLADIILELPKLTVVDFCFVDIEIPALLRFLTHENITKLRTDGCPDIPKTQKISDNQYASTCSWVIDYSEIGSESVWDCSVWSGEISS</sequence>
<keyword evidence="2" id="KW-1185">Reference proteome</keyword>
<dbReference type="OrthoDB" id="6413714at2759"/>
<dbReference type="Gene3D" id="3.80.10.10">
    <property type="entry name" value="Ribonuclease Inhibitor"/>
    <property type="match status" value="2"/>
</dbReference>
<organism evidence="1 2">
    <name type="scientific">Argiope bruennichi</name>
    <name type="common">Wasp spider</name>
    <name type="synonym">Aranea bruennichi</name>
    <dbReference type="NCBI Taxonomy" id="94029"/>
    <lineage>
        <taxon>Eukaryota</taxon>
        <taxon>Metazoa</taxon>
        <taxon>Ecdysozoa</taxon>
        <taxon>Arthropoda</taxon>
        <taxon>Chelicerata</taxon>
        <taxon>Arachnida</taxon>
        <taxon>Araneae</taxon>
        <taxon>Araneomorphae</taxon>
        <taxon>Entelegynae</taxon>
        <taxon>Araneoidea</taxon>
        <taxon>Araneidae</taxon>
        <taxon>Argiope</taxon>
    </lineage>
</organism>
<gene>
    <name evidence="1" type="ORF">HNY73_012330</name>
</gene>
<dbReference type="SUPFAM" id="SSF52047">
    <property type="entry name" value="RNI-like"/>
    <property type="match status" value="1"/>
</dbReference>
<evidence type="ECO:0000313" key="1">
    <source>
        <dbReference type="EMBL" id="KAF8781992.1"/>
    </source>
</evidence>
<reference evidence="1" key="1">
    <citation type="journal article" date="2020" name="bioRxiv">
        <title>Chromosome-level reference genome of the European wasp spider Argiope bruennichi: a resource for studies on range expansion and evolutionary adaptation.</title>
        <authorList>
            <person name="Sheffer M.M."/>
            <person name="Hoppe A."/>
            <person name="Krehenwinkel H."/>
            <person name="Uhl G."/>
            <person name="Kuss A.W."/>
            <person name="Jensen L."/>
            <person name="Jensen C."/>
            <person name="Gillespie R.G."/>
            <person name="Hoff K.J."/>
            <person name="Prost S."/>
        </authorList>
    </citation>
    <scope>NUCLEOTIDE SEQUENCE</scope>
</reference>
<dbReference type="InterPro" id="IPR006553">
    <property type="entry name" value="Leu-rich_rpt_Cys-con_subtyp"/>
</dbReference>
<dbReference type="Proteomes" id="UP000807504">
    <property type="component" value="Unassembled WGS sequence"/>
</dbReference>
<dbReference type="OMA" id="EMACESM"/>
<evidence type="ECO:0000313" key="2">
    <source>
        <dbReference type="Proteomes" id="UP000807504"/>
    </source>
</evidence>
<comment type="caution">
    <text evidence="1">The sequence shown here is derived from an EMBL/GenBank/DDBJ whole genome shotgun (WGS) entry which is preliminary data.</text>
</comment>
<dbReference type="SMART" id="SM00367">
    <property type="entry name" value="LRR_CC"/>
    <property type="match status" value="1"/>
</dbReference>
<protein>
    <submittedName>
        <fullName evidence="1">Uncharacterized protein</fullName>
    </submittedName>
</protein>
<dbReference type="EMBL" id="JABXBU010001863">
    <property type="protein sequence ID" value="KAF8781992.1"/>
    <property type="molecule type" value="Genomic_DNA"/>
</dbReference>
<dbReference type="InterPro" id="IPR032675">
    <property type="entry name" value="LRR_dom_sf"/>
</dbReference>
<reference evidence="1" key="2">
    <citation type="submission" date="2020-06" db="EMBL/GenBank/DDBJ databases">
        <authorList>
            <person name="Sheffer M."/>
        </authorList>
    </citation>
    <scope>NUCLEOTIDE SEQUENCE</scope>
</reference>
<proteinExistence type="predicted"/>
<dbReference type="AlphaFoldDB" id="A0A8T0F080"/>